<evidence type="ECO:0000313" key="3">
    <source>
        <dbReference type="Proteomes" id="UP001345963"/>
    </source>
</evidence>
<feature type="compositionally biased region" description="Polar residues" evidence="1">
    <location>
        <begin position="122"/>
        <end position="135"/>
    </location>
</feature>
<keyword evidence="3" id="KW-1185">Reference proteome</keyword>
<name>A0ABU7BD28_9TELE</name>
<evidence type="ECO:0008006" key="4">
    <source>
        <dbReference type="Google" id="ProtNLM"/>
    </source>
</evidence>
<feature type="compositionally biased region" description="Polar residues" evidence="1">
    <location>
        <begin position="75"/>
        <end position="87"/>
    </location>
</feature>
<dbReference type="EMBL" id="JAHUTI010050193">
    <property type="protein sequence ID" value="MED6248422.1"/>
    <property type="molecule type" value="Genomic_DNA"/>
</dbReference>
<comment type="caution">
    <text evidence="2">The sequence shown here is derived from an EMBL/GenBank/DDBJ whole genome shotgun (WGS) entry which is preliminary data.</text>
</comment>
<accession>A0ABU7BD28</accession>
<feature type="compositionally biased region" description="Polar residues" evidence="1">
    <location>
        <begin position="37"/>
        <end position="47"/>
    </location>
</feature>
<proteinExistence type="predicted"/>
<dbReference type="Proteomes" id="UP001345963">
    <property type="component" value="Unassembled WGS sequence"/>
</dbReference>
<gene>
    <name evidence="2" type="ORF">ATANTOWER_000226</name>
</gene>
<evidence type="ECO:0000313" key="2">
    <source>
        <dbReference type="EMBL" id="MED6248422.1"/>
    </source>
</evidence>
<sequence length="148" mass="16301">MHWLVETPATGRECDQEEMGPKFDGGPKMIKEKELPKTQSDTKASTHSHNHMFPPSCTPHAYTSDPDTQHEDKQQSNPIHTLCSQVQVPIPQRDKQPPDPGGGPLHSGVQTDRLPYPPGQSRVGTAQTRTTLNPSPNDPFPSRGGHKQ</sequence>
<feature type="region of interest" description="Disordered" evidence="1">
    <location>
        <begin position="1"/>
        <end position="148"/>
    </location>
</feature>
<reference evidence="2 3" key="1">
    <citation type="submission" date="2021-07" db="EMBL/GenBank/DDBJ databases">
        <authorList>
            <person name="Palmer J.M."/>
        </authorList>
    </citation>
    <scope>NUCLEOTIDE SEQUENCE [LARGE SCALE GENOMIC DNA]</scope>
    <source>
        <strain evidence="2 3">AT_MEX2019</strain>
        <tissue evidence="2">Muscle</tissue>
    </source>
</reference>
<organism evidence="2 3">
    <name type="scientific">Ataeniobius toweri</name>
    <dbReference type="NCBI Taxonomy" id="208326"/>
    <lineage>
        <taxon>Eukaryota</taxon>
        <taxon>Metazoa</taxon>
        <taxon>Chordata</taxon>
        <taxon>Craniata</taxon>
        <taxon>Vertebrata</taxon>
        <taxon>Euteleostomi</taxon>
        <taxon>Actinopterygii</taxon>
        <taxon>Neopterygii</taxon>
        <taxon>Teleostei</taxon>
        <taxon>Neoteleostei</taxon>
        <taxon>Acanthomorphata</taxon>
        <taxon>Ovalentaria</taxon>
        <taxon>Atherinomorphae</taxon>
        <taxon>Cyprinodontiformes</taxon>
        <taxon>Goodeidae</taxon>
        <taxon>Ataeniobius</taxon>
    </lineage>
</organism>
<evidence type="ECO:0000256" key="1">
    <source>
        <dbReference type="SAM" id="MobiDB-lite"/>
    </source>
</evidence>
<protein>
    <recommendedName>
        <fullName evidence="4">Prolactin receptor</fullName>
    </recommendedName>
</protein>